<dbReference type="Proteomes" id="UP000008068">
    <property type="component" value="Unassembled WGS sequence"/>
</dbReference>
<name>G0NC85_CAEBE</name>
<proteinExistence type="predicted"/>
<dbReference type="Pfam" id="PF00651">
    <property type="entry name" value="BTB"/>
    <property type="match status" value="1"/>
</dbReference>
<dbReference type="AlphaFoldDB" id="G0NC85"/>
<feature type="domain" description="BTB" evidence="1">
    <location>
        <begin position="138"/>
        <end position="197"/>
    </location>
</feature>
<dbReference type="PANTHER" id="PTHR22744:SF14">
    <property type="entry name" value="BTB DOMAIN-CONTAINING PROTEIN-RELATED"/>
    <property type="match status" value="1"/>
</dbReference>
<dbReference type="EMBL" id="GL379861">
    <property type="protein sequence ID" value="EGT57338.1"/>
    <property type="molecule type" value="Genomic_DNA"/>
</dbReference>
<keyword evidence="3" id="KW-1185">Reference proteome</keyword>
<evidence type="ECO:0000313" key="3">
    <source>
        <dbReference type="Proteomes" id="UP000008068"/>
    </source>
</evidence>
<dbReference type="InParanoid" id="G0NC85"/>
<reference evidence="3" key="1">
    <citation type="submission" date="2011-07" db="EMBL/GenBank/DDBJ databases">
        <authorList>
            <consortium name="Caenorhabditis brenneri Sequencing and Analysis Consortium"/>
            <person name="Wilson R.K."/>
        </authorList>
    </citation>
    <scope>NUCLEOTIDE SEQUENCE [LARGE SCALE GENOMIC DNA]</scope>
    <source>
        <strain evidence="3">PB2801</strain>
    </source>
</reference>
<dbReference type="HOGENOM" id="CLU_036654_0_1_1"/>
<dbReference type="PROSITE" id="PS50097">
    <property type="entry name" value="BTB"/>
    <property type="match status" value="1"/>
</dbReference>
<accession>G0NC85</accession>
<dbReference type="OrthoDB" id="5816681at2759"/>
<gene>
    <name evidence="2" type="ORF">CAEBREN_12144</name>
</gene>
<organism evidence="3">
    <name type="scientific">Caenorhabditis brenneri</name>
    <name type="common">Nematode worm</name>
    <dbReference type="NCBI Taxonomy" id="135651"/>
    <lineage>
        <taxon>Eukaryota</taxon>
        <taxon>Metazoa</taxon>
        <taxon>Ecdysozoa</taxon>
        <taxon>Nematoda</taxon>
        <taxon>Chromadorea</taxon>
        <taxon>Rhabditida</taxon>
        <taxon>Rhabditina</taxon>
        <taxon>Rhabditomorpha</taxon>
        <taxon>Rhabditoidea</taxon>
        <taxon>Rhabditidae</taxon>
        <taxon>Peloderinae</taxon>
        <taxon>Caenorhabditis</taxon>
    </lineage>
</organism>
<dbReference type="PANTHER" id="PTHR22744">
    <property type="entry name" value="HELIX LOOP HELIX PROTEIN 21-RELATED"/>
    <property type="match status" value="1"/>
</dbReference>
<sequence length="289" mass="34258">MHAEEEVELIKFKSQLRPVARGKKHYGEILSDHVECSHVISQERNCIIGYWWPVFDEILEARLKNWSGEVRVYKTDSIGKRKIAFARKVDSFMCYRVELSGNDTWRTIKLDYEFELRITKQLLKKIDYEGKFKKSEENNTAIEIENKIVFVNKQLLIDDSDYFRCLFSPEYCDSSKPIIHIGLSTFDEFCMLLSTFHPPHKEEIQDHQVEPLLDLADRYQMKAAMEIIRLHLIQDSTKIATNKKLWLAEKYRLPGVIDAVLDGPWHGDRENLKHRRYYNELSEETKRKI</sequence>
<dbReference type="InterPro" id="IPR000210">
    <property type="entry name" value="BTB/POZ_dom"/>
</dbReference>
<dbReference type="SUPFAM" id="SSF54695">
    <property type="entry name" value="POZ domain"/>
    <property type="match status" value="1"/>
</dbReference>
<dbReference type="Gene3D" id="3.30.710.10">
    <property type="entry name" value="Potassium Channel Kv1.1, Chain A"/>
    <property type="match status" value="1"/>
</dbReference>
<dbReference type="SMART" id="SM00225">
    <property type="entry name" value="BTB"/>
    <property type="match status" value="1"/>
</dbReference>
<evidence type="ECO:0000259" key="1">
    <source>
        <dbReference type="PROSITE" id="PS50097"/>
    </source>
</evidence>
<protein>
    <recommendedName>
        <fullName evidence="1">BTB domain-containing protein</fullName>
    </recommendedName>
</protein>
<dbReference type="STRING" id="135651.G0NC85"/>
<evidence type="ECO:0000313" key="2">
    <source>
        <dbReference type="EMBL" id="EGT57338.1"/>
    </source>
</evidence>
<dbReference type="InterPro" id="IPR011333">
    <property type="entry name" value="SKP1/BTB/POZ_sf"/>
</dbReference>